<protein>
    <submittedName>
        <fullName evidence="1">Uncharacterized protein</fullName>
    </submittedName>
</protein>
<accession>A0A2H0RA47</accession>
<dbReference type="Proteomes" id="UP000230214">
    <property type="component" value="Unassembled WGS sequence"/>
</dbReference>
<reference evidence="1 2" key="1">
    <citation type="submission" date="2017-09" db="EMBL/GenBank/DDBJ databases">
        <title>Depth-based differentiation of microbial function through sediment-hosted aquifers and enrichment of novel symbionts in the deep terrestrial subsurface.</title>
        <authorList>
            <person name="Probst A.J."/>
            <person name="Ladd B."/>
            <person name="Jarett J.K."/>
            <person name="Geller-Mcgrath D.E."/>
            <person name="Sieber C.M."/>
            <person name="Emerson J.B."/>
            <person name="Anantharaman K."/>
            <person name="Thomas B.C."/>
            <person name="Malmstrom R."/>
            <person name="Stieglmeier M."/>
            <person name="Klingl A."/>
            <person name="Woyke T."/>
            <person name="Ryan C.M."/>
            <person name="Banfield J.F."/>
        </authorList>
    </citation>
    <scope>NUCLEOTIDE SEQUENCE [LARGE SCALE GENOMIC DNA]</scope>
    <source>
        <strain evidence="1">CG10_big_fil_rev_8_21_14_0_10_32_10</strain>
    </source>
</reference>
<dbReference type="SUPFAM" id="SSF46785">
    <property type="entry name" value="Winged helix' DNA-binding domain"/>
    <property type="match status" value="1"/>
</dbReference>
<dbReference type="AlphaFoldDB" id="A0A2H0RA47"/>
<gene>
    <name evidence="1" type="ORF">COV24_03060</name>
</gene>
<proteinExistence type="predicted"/>
<sequence>MKNTAARIIRYLQKEGMPKSFDEIRNYLEESDSITGICLRHLQAKGFVTDQKPGGWSLTEKGKKLEL</sequence>
<dbReference type="EMBL" id="PCXU01000025">
    <property type="protein sequence ID" value="PIR43399.1"/>
    <property type="molecule type" value="Genomic_DNA"/>
</dbReference>
<name>A0A2H0RA47_UNCKA</name>
<dbReference type="Gene3D" id="1.10.10.10">
    <property type="entry name" value="Winged helix-like DNA-binding domain superfamily/Winged helix DNA-binding domain"/>
    <property type="match status" value="1"/>
</dbReference>
<organism evidence="1 2">
    <name type="scientific">candidate division WWE3 bacterium CG10_big_fil_rev_8_21_14_0_10_32_10</name>
    <dbReference type="NCBI Taxonomy" id="1975090"/>
    <lineage>
        <taxon>Bacteria</taxon>
        <taxon>Katanobacteria</taxon>
    </lineage>
</organism>
<evidence type="ECO:0000313" key="2">
    <source>
        <dbReference type="Proteomes" id="UP000230214"/>
    </source>
</evidence>
<dbReference type="InterPro" id="IPR036390">
    <property type="entry name" value="WH_DNA-bd_sf"/>
</dbReference>
<dbReference type="InterPro" id="IPR036388">
    <property type="entry name" value="WH-like_DNA-bd_sf"/>
</dbReference>
<evidence type="ECO:0000313" key="1">
    <source>
        <dbReference type="EMBL" id="PIR43399.1"/>
    </source>
</evidence>
<dbReference type="GO" id="GO:0003700">
    <property type="term" value="F:DNA-binding transcription factor activity"/>
    <property type="evidence" value="ECO:0007669"/>
    <property type="project" value="InterPro"/>
</dbReference>
<comment type="caution">
    <text evidence="1">The sequence shown here is derived from an EMBL/GenBank/DDBJ whole genome shotgun (WGS) entry which is preliminary data.</text>
</comment>